<keyword evidence="3" id="KW-1185">Reference proteome</keyword>
<reference evidence="2" key="2">
    <citation type="submission" date="2020-11" db="EMBL/GenBank/DDBJ databases">
        <authorList>
            <person name="McCartney M.A."/>
            <person name="Auch B."/>
            <person name="Kono T."/>
            <person name="Mallez S."/>
            <person name="Becker A."/>
            <person name="Gohl D.M."/>
            <person name="Silverstein K.A.T."/>
            <person name="Koren S."/>
            <person name="Bechman K.B."/>
            <person name="Herman A."/>
            <person name="Abrahante J.E."/>
            <person name="Garbe J."/>
        </authorList>
    </citation>
    <scope>NUCLEOTIDE SEQUENCE</scope>
    <source>
        <strain evidence="2">Duluth1</strain>
        <tissue evidence="2">Whole animal</tissue>
    </source>
</reference>
<gene>
    <name evidence="2" type="ORF">DPMN_105206</name>
</gene>
<evidence type="ECO:0000256" key="1">
    <source>
        <dbReference type="SAM" id="SignalP"/>
    </source>
</evidence>
<dbReference type="Proteomes" id="UP000828390">
    <property type="component" value="Unassembled WGS sequence"/>
</dbReference>
<name>A0A9D4K257_DREPO</name>
<proteinExistence type="predicted"/>
<comment type="caution">
    <text evidence="2">The sequence shown here is derived from an EMBL/GenBank/DDBJ whole genome shotgun (WGS) entry which is preliminary data.</text>
</comment>
<accession>A0A9D4K257</accession>
<organism evidence="2 3">
    <name type="scientific">Dreissena polymorpha</name>
    <name type="common">Zebra mussel</name>
    <name type="synonym">Mytilus polymorpha</name>
    <dbReference type="NCBI Taxonomy" id="45954"/>
    <lineage>
        <taxon>Eukaryota</taxon>
        <taxon>Metazoa</taxon>
        <taxon>Spiralia</taxon>
        <taxon>Lophotrochozoa</taxon>
        <taxon>Mollusca</taxon>
        <taxon>Bivalvia</taxon>
        <taxon>Autobranchia</taxon>
        <taxon>Heteroconchia</taxon>
        <taxon>Euheterodonta</taxon>
        <taxon>Imparidentia</taxon>
        <taxon>Neoheterodontei</taxon>
        <taxon>Myida</taxon>
        <taxon>Dreissenoidea</taxon>
        <taxon>Dreissenidae</taxon>
        <taxon>Dreissena</taxon>
    </lineage>
</organism>
<dbReference type="AlphaFoldDB" id="A0A9D4K257"/>
<reference evidence="2" key="1">
    <citation type="journal article" date="2019" name="bioRxiv">
        <title>The Genome of the Zebra Mussel, Dreissena polymorpha: A Resource for Invasive Species Research.</title>
        <authorList>
            <person name="McCartney M.A."/>
            <person name="Auch B."/>
            <person name="Kono T."/>
            <person name="Mallez S."/>
            <person name="Zhang Y."/>
            <person name="Obille A."/>
            <person name="Becker A."/>
            <person name="Abrahante J.E."/>
            <person name="Garbe J."/>
            <person name="Badalamenti J.P."/>
            <person name="Herman A."/>
            <person name="Mangelson H."/>
            <person name="Liachko I."/>
            <person name="Sullivan S."/>
            <person name="Sone E.D."/>
            <person name="Koren S."/>
            <person name="Silverstein K.A.T."/>
            <person name="Beckman K.B."/>
            <person name="Gohl D.M."/>
        </authorList>
    </citation>
    <scope>NUCLEOTIDE SEQUENCE</scope>
    <source>
        <strain evidence="2">Duluth1</strain>
        <tissue evidence="2">Whole animal</tissue>
    </source>
</reference>
<keyword evidence="1" id="KW-0732">Signal</keyword>
<dbReference type="EMBL" id="JAIWYP010000004">
    <property type="protein sequence ID" value="KAH3831934.1"/>
    <property type="molecule type" value="Genomic_DNA"/>
</dbReference>
<protein>
    <submittedName>
        <fullName evidence="2">Uncharacterized protein</fullName>
    </submittedName>
</protein>
<evidence type="ECO:0000313" key="3">
    <source>
        <dbReference type="Proteomes" id="UP000828390"/>
    </source>
</evidence>
<feature type="signal peptide" evidence="1">
    <location>
        <begin position="1"/>
        <end position="21"/>
    </location>
</feature>
<sequence>MKLLLIGLLAVMLVWGPQTRAYKDGLTNDEILEAEARANKTSVGAAEKCADGCAEFKGEDFEKCKEECELEPSTQLAGDGDGADDRSIRKKRGFRFRIPRIPIPRIPIPIPRIPIPIPRIPIPMLRIPIPRIVVVGKKKRSVE</sequence>
<feature type="chain" id="PRO_5038647329" evidence="1">
    <location>
        <begin position="22"/>
        <end position="143"/>
    </location>
</feature>
<evidence type="ECO:0000313" key="2">
    <source>
        <dbReference type="EMBL" id="KAH3831934.1"/>
    </source>
</evidence>